<feature type="compositionally biased region" description="Low complexity" evidence="1">
    <location>
        <begin position="87"/>
        <end position="101"/>
    </location>
</feature>
<gene>
    <name evidence="2" type="ORF">I303_05375</name>
    <name evidence="3" type="ORF">I303_105178</name>
</gene>
<dbReference type="EMBL" id="KI894032">
    <property type="protein sequence ID" value="OBR84517.1"/>
    <property type="molecule type" value="Genomic_DNA"/>
</dbReference>
<dbReference type="Proteomes" id="UP000078595">
    <property type="component" value="Chromosome 6"/>
</dbReference>
<feature type="region of interest" description="Disordered" evidence="1">
    <location>
        <begin position="184"/>
        <end position="212"/>
    </location>
</feature>
<dbReference type="AlphaFoldDB" id="A0A1A6A374"/>
<reference evidence="3" key="2">
    <citation type="submission" date="2013-07" db="EMBL/GenBank/DDBJ databases">
        <authorList>
            <consortium name="The Broad Institute Genome Sequencing Platform"/>
            <person name="Cuomo C."/>
            <person name="Litvintseva A."/>
            <person name="Chen Y."/>
            <person name="Heitman J."/>
            <person name="Sun S."/>
            <person name="Springer D."/>
            <person name="Dromer F."/>
            <person name="Young S.K."/>
            <person name="Zeng Q."/>
            <person name="Gargeya S."/>
            <person name="Fitzgerald M."/>
            <person name="Abouelleil A."/>
            <person name="Alvarado L."/>
            <person name="Berlin A.M."/>
            <person name="Chapman S.B."/>
            <person name="Dewar J."/>
            <person name="Goldberg J."/>
            <person name="Griggs A."/>
            <person name="Gujja S."/>
            <person name="Hansen M."/>
            <person name="Howarth C."/>
            <person name="Imamovic A."/>
            <person name="Larimer J."/>
            <person name="McCowan C."/>
            <person name="Murphy C."/>
            <person name="Pearson M."/>
            <person name="Priest M."/>
            <person name="Roberts A."/>
            <person name="Saif S."/>
            <person name="Shea T."/>
            <person name="Sykes S."/>
            <person name="Wortman J."/>
            <person name="Nusbaum C."/>
            <person name="Birren B."/>
        </authorList>
    </citation>
    <scope>NUCLEOTIDE SEQUENCE</scope>
    <source>
        <strain evidence="3">CBS 10117</strain>
    </source>
</reference>
<feature type="compositionally biased region" description="Polar residues" evidence="1">
    <location>
        <begin position="1"/>
        <end position="22"/>
    </location>
</feature>
<reference evidence="3" key="3">
    <citation type="submission" date="2024-02" db="EMBL/GenBank/DDBJ databases">
        <title>Comparative genomics of Cryptococcus and Kwoniella reveals pathogenesis evolution and contrasting modes of karyotype evolution via chromosome fusion or intercentromeric recombination.</title>
        <authorList>
            <person name="Coelho M.A."/>
            <person name="David-Palma M."/>
            <person name="Shea T."/>
            <person name="Bowers K."/>
            <person name="McGinley-Smith S."/>
            <person name="Mohammad A.W."/>
            <person name="Gnirke A."/>
            <person name="Yurkov A.M."/>
            <person name="Nowrousian M."/>
            <person name="Sun S."/>
            <person name="Cuomo C.A."/>
            <person name="Heitman J."/>
        </authorList>
    </citation>
    <scope>NUCLEOTIDE SEQUENCE</scope>
    <source>
        <strain evidence="3">CBS 10117</strain>
    </source>
</reference>
<name>A0A1A6A374_9TREE</name>
<evidence type="ECO:0000313" key="2">
    <source>
        <dbReference type="EMBL" id="OBR84517.1"/>
    </source>
</evidence>
<feature type="compositionally biased region" description="Low complexity" evidence="1">
    <location>
        <begin position="192"/>
        <end position="204"/>
    </location>
</feature>
<dbReference type="KEGG" id="kdj:28969074"/>
<evidence type="ECO:0000313" key="3">
    <source>
        <dbReference type="EMBL" id="WWC62581.1"/>
    </source>
</evidence>
<proteinExistence type="predicted"/>
<dbReference type="VEuPathDB" id="FungiDB:I303_05375"/>
<protein>
    <submittedName>
        <fullName evidence="2">Uncharacterized protein</fullName>
    </submittedName>
</protein>
<evidence type="ECO:0000256" key="1">
    <source>
        <dbReference type="SAM" id="MobiDB-lite"/>
    </source>
</evidence>
<evidence type="ECO:0000313" key="4">
    <source>
        <dbReference type="Proteomes" id="UP000078595"/>
    </source>
</evidence>
<accession>A0A1A6A374</accession>
<organism evidence="2">
    <name type="scientific">Kwoniella dejecticola CBS 10117</name>
    <dbReference type="NCBI Taxonomy" id="1296121"/>
    <lineage>
        <taxon>Eukaryota</taxon>
        <taxon>Fungi</taxon>
        <taxon>Dikarya</taxon>
        <taxon>Basidiomycota</taxon>
        <taxon>Agaricomycotina</taxon>
        <taxon>Tremellomycetes</taxon>
        <taxon>Tremellales</taxon>
        <taxon>Cryptococcaceae</taxon>
        <taxon>Kwoniella</taxon>
    </lineage>
</organism>
<reference evidence="2" key="1">
    <citation type="submission" date="2013-07" db="EMBL/GenBank/DDBJ databases">
        <title>The Genome Sequence of Cryptococcus dejecticola CBS10117.</title>
        <authorList>
            <consortium name="The Broad Institute Genome Sequencing Platform"/>
            <person name="Cuomo C."/>
            <person name="Litvintseva A."/>
            <person name="Chen Y."/>
            <person name="Heitman J."/>
            <person name="Sun S."/>
            <person name="Springer D."/>
            <person name="Dromer F."/>
            <person name="Young S.K."/>
            <person name="Zeng Q."/>
            <person name="Gargeya S."/>
            <person name="Fitzgerald M."/>
            <person name="Abouelleil A."/>
            <person name="Alvarado L."/>
            <person name="Berlin A.M."/>
            <person name="Chapman S.B."/>
            <person name="Dewar J."/>
            <person name="Goldberg J."/>
            <person name="Griggs A."/>
            <person name="Gujja S."/>
            <person name="Hansen M."/>
            <person name="Howarth C."/>
            <person name="Imamovic A."/>
            <person name="Larimer J."/>
            <person name="McCowan C."/>
            <person name="Murphy C."/>
            <person name="Pearson M."/>
            <person name="Priest M."/>
            <person name="Roberts A."/>
            <person name="Saif S."/>
            <person name="Shea T."/>
            <person name="Sykes S."/>
            <person name="Wortman J."/>
            <person name="Nusbaum C."/>
            <person name="Birren B."/>
        </authorList>
    </citation>
    <scope>NUCLEOTIDE SEQUENCE [LARGE SCALE GENOMIC DNA]</scope>
    <source>
        <strain evidence="2">CBS 10117</strain>
    </source>
</reference>
<dbReference type="EMBL" id="CP144535">
    <property type="protein sequence ID" value="WWC62581.1"/>
    <property type="molecule type" value="Genomic_DNA"/>
</dbReference>
<keyword evidence="4" id="KW-1185">Reference proteome</keyword>
<feature type="region of interest" description="Disordered" evidence="1">
    <location>
        <begin position="1"/>
        <end position="111"/>
    </location>
</feature>
<dbReference type="GeneID" id="28969074"/>
<dbReference type="RefSeq" id="XP_018262359.1">
    <property type="nucleotide sequence ID" value="XM_018408668.1"/>
</dbReference>
<sequence length="339" mass="34933">MKSVLTLQARSTPINPSGSSASPIPLSGPLASLRLPPASQLRSDKTLPPPRPNRSPRTSACPDDPRGPISAGLYASLQRVSLQSNQSTSSKPRSCSSSNTTPAPPARQAKWGTYGDTIWCDRPHEHSGTCCCLITSRSQNDDHQYLSVPSPSSNRSGCRCGERRLEQIKWMIDNDQALRDLVLSRLPPSTPTPSQQTSPSSASPGSRNRPQPSQVEIVWCDYPLHHPESCCCAITQKRNTEGRNESNQEQYDLGPLIDFFFGLANLSGGPGDGGDGGSGPGSVSGMDGFCECHGHPGGCFDASGCSGGGGDGGGNDGGSGGASGCSSSCGGGGCGGGGG</sequence>
<feature type="region of interest" description="Disordered" evidence="1">
    <location>
        <begin position="311"/>
        <end position="339"/>
    </location>
</feature>